<protein>
    <submittedName>
        <fullName evidence="2">Uncharacterized protein</fullName>
    </submittedName>
</protein>
<feature type="region of interest" description="Disordered" evidence="1">
    <location>
        <begin position="428"/>
        <end position="490"/>
    </location>
</feature>
<feature type="compositionally biased region" description="Basic and acidic residues" evidence="1">
    <location>
        <begin position="455"/>
        <end position="466"/>
    </location>
</feature>
<dbReference type="EMBL" id="MIGC01000164">
    <property type="protein sequence ID" value="PHJ25770.1"/>
    <property type="molecule type" value="Genomic_DNA"/>
</dbReference>
<organism evidence="2 3">
    <name type="scientific">Cystoisospora suis</name>
    <dbReference type="NCBI Taxonomy" id="483139"/>
    <lineage>
        <taxon>Eukaryota</taxon>
        <taxon>Sar</taxon>
        <taxon>Alveolata</taxon>
        <taxon>Apicomplexa</taxon>
        <taxon>Conoidasida</taxon>
        <taxon>Coccidia</taxon>
        <taxon>Eucoccidiorida</taxon>
        <taxon>Eimeriorina</taxon>
        <taxon>Sarcocystidae</taxon>
        <taxon>Cystoisospora</taxon>
    </lineage>
</organism>
<feature type="compositionally biased region" description="Polar residues" evidence="1">
    <location>
        <begin position="1321"/>
        <end position="1342"/>
    </location>
</feature>
<feature type="non-terminal residue" evidence="2">
    <location>
        <position position="2365"/>
    </location>
</feature>
<dbReference type="Proteomes" id="UP000221165">
    <property type="component" value="Unassembled WGS sequence"/>
</dbReference>
<feature type="region of interest" description="Disordered" evidence="1">
    <location>
        <begin position="1382"/>
        <end position="1408"/>
    </location>
</feature>
<sequence length="2365" mass="252789">MNGWPGRVSSGPSPGIRTRRATRNLLGSAASRGDGASGQLRGCSAAKQGASRDGVLPSNANVSATSCKERSSSVVKHSDCMTRETFFVLPRETRRARKATPALCGGFPSAAPFRGVRSSKGQACSSTAGSSASSFGRSAVMSPTVISVRGYLRQPFSACWKQTASVSQKRRLGVLPSARMSLASRCGALGTSFHVSSCFRPSRHCCSSSSASPSSSLCFFPAPSRQSPSCASAQAGHSPVLTSLPSSPKFFFSSLRTMAASSSPSDSSSPASPISSDSNSITTFFRSPRKPDALPANVLTEAELLHLIRTVKDREGYPLKSRKSSLRPCGDTSSALPRSAPSLTIPRSQSHEIFPPFFFPSVSFHLQHSPHILFSVLHLYSSSPSLPASPLLTTLHSVLHTQPELIRTFSAKELSICMHALARLLRNLPGDKSHQRSSSSPPPTRMPLHSPRSFAKTERPVWRGHSESWVASSSPPAVTADGDGARGDATQGELLSKQNADACPVEQVDSWAGSFQAFEDSFVAQLAAQFSHSYQHLNRTVKVRCSCSSLRCCSPVASPSPSLAPPFRSSLSSVSTPRCELPSGDPSPPVDDWSCFVPGPRLKRLKEYETFFAARDQSGSPQFSEQRGTTDAALRDETDVPGFCAVSAHPGVRGNARRRESREQNVTLTLDEVVLPPPHLVVPQDLSMFLSSLLALRRIPSPSLLFAGCCYIRLYLPHIPPHGLTLIAYNISRSVSSAFSSDPSPPSPLSFPCSRAHRRDSVCPSSSTASGTAFYSLLLEPRLGPFSAPVEGALAFTSALYDARGSASNQPRSVGASPPTVSAPRLPGTASSAAPLVGCPCVASAPGSLSPSFPDPTLFQSSTKDTHHFALGVYRGSSSSSPEKAEDQKAHQSLERVFLSRCSALQLLTSALEVGMLQKARDLQPADWCCGLQALHHLLNLQFPQVQRKDHRRMLRNSSAADLHSQPAALTYDQRGGTSSARVEEQALQFPGGMASHASGRPQPPSSRWVAESGAGRETKNEQGEHAEAVTSQASALVELVARIQGRGCGYLPTMQDVPSLSACSRVEADWDSGHACRDSTRPAALASSFLDTCASVPGILGVLACLLDHLCVQLEVFATCSLPQIALALTRVHKAVLACFRIPGLFVGGRGQEVFDLASPVLYSGYSSADPDCDRNCPGTVQTAGDSRNLESTCRSRVARCISVSSEEAGKRHRDDGAASFDGSRLTKLFASLYVQACREGKERQSAISSLPPSSKVILLSSVVEGLCLVRSASSSFPFLPSLPGAFCAFPATPCSFSTMLTSSSSLFSSPDACGRNRGENCTQHPAPSAVSPSEGGSTEQPGLDSPTAVSLLTIESAALSLFSSLAPSLLAEDRGSPILNGDSISEHNDSVSLHREDGHSRRRVSTSDRYRLAWDPKPQDLIDLLSAATTLLCCLQEHSAPRPPVPRETQLVLEHVLSACCTYLLDSVALPYRDLPGRLPCSAPVSHDTSSRRARTSGNLSPRDMSTAALLLARCRFMPPPLYAAFAKYLGELARSPQTHLRFLTGTDFCWFLQALVHLRDPDDIMGERPLQRKEQHQSKGERGQKEREPVRGTKRADALVTGVVGRDVDTTAVQQVPEECVKARLDNERQVPTEVLVSGMSAPEGGECRTQDHRQDQAAVRLTVHLLDGVLPKVIKSFDYRSLSSFGVWLGNNFQKLQILDQAAAPAAHLSKPRPRPASRLPLSPSVSPRTASPFLGASSDCWKLLWPGENASSSHVRRPCFTNSLSVSSFVAESSQQHQPVPVLPLTGMRGQLERAADVLLAEVAKRCLLSSASSSNGEFKAGWTLHSPCGPPSSPCPSFASPQPIATVESTPCSPSTSLFADTKSYTALLCCLAKLPHELLLSTTAPGTSKRVSRGKQDGEGRSQEKKRKKGSDTDETPNSCSFPVWAQMLHALLDPRQVFRVLSSASDVEFADFLWACRHLPLLPPSVSPSQAAVFQVSSMGYRLGQERETSVASSYPASATPSDWCSHLSPSGSLQSPPTTHSHSAGARFFGLPLLRQRIVGIALEVLTGPGPPSPGSSSASPCPPSFSSFSSTHSSSDCTVSFFPMSAHASCQLPNLPPRLDRMRHTPQILSRIFYYLAVLGVNSADTLRLFYPALLSSFAFSLPARQSSVVRCGSSSHLFPSAGSAPLASAEGIIPAEQLKPVALVISTLRAFPNTDRLCREQKVALCRASLSSLALNTRACSSATFLRPLPRSLLPPPAQGDVIWRGGPTRSSAHSYVHSHETRRASLEFTPSPGFQQQRHLSVPGPTLPRSVVDYAHMVEAALVGAAELRVNEPGGVIEALAVSLARVLQFEYVDSGSMSFGRQTDLALPSAAV</sequence>
<gene>
    <name evidence="2" type="ORF">CSUI_000372</name>
</gene>
<accession>A0A2C6L175</accession>
<feature type="region of interest" description="Disordered" evidence="1">
    <location>
        <begin position="1"/>
        <end position="42"/>
    </location>
</feature>
<feature type="region of interest" description="Disordered" evidence="1">
    <location>
        <begin position="1316"/>
        <end position="1346"/>
    </location>
</feature>
<feature type="compositionally biased region" description="Basic and acidic residues" evidence="1">
    <location>
        <begin position="1901"/>
        <end position="1910"/>
    </location>
</feature>
<feature type="region of interest" description="Disordered" evidence="1">
    <location>
        <begin position="950"/>
        <end position="1029"/>
    </location>
</feature>
<feature type="compositionally biased region" description="Low complexity" evidence="1">
    <location>
        <begin position="27"/>
        <end position="38"/>
    </location>
</feature>
<dbReference type="RefSeq" id="XP_067927416.1">
    <property type="nucleotide sequence ID" value="XM_068060606.1"/>
</dbReference>
<feature type="compositionally biased region" description="Low complexity" evidence="1">
    <location>
        <begin position="1721"/>
        <end position="1732"/>
    </location>
</feature>
<feature type="region of interest" description="Disordered" evidence="1">
    <location>
        <begin position="807"/>
        <end position="827"/>
    </location>
</feature>
<dbReference type="OrthoDB" id="331849at2759"/>
<evidence type="ECO:0000313" key="3">
    <source>
        <dbReference type="Proteomes" id="UP000221165"/>
    </source>
</evidence>
<dbReference type="VEuPathDB" id="ToxoDB:CSUI_000372"/>
<comment type="caution">
    <text evidence="2">The sequence shown here is derived from an EMBL/GenBank/DDBJ whole genome shotgun (WGS) entry which is preliminary data.</text>
</comment>
<feature type="compositionally biased region" description="Basic and acidic residues" evidence="1">
    <location>
        <begin position="1015"/>
        <end position="1028"/>
    </location>
</feature>
<keyword evidence="3" id="KW-1185">Reference proteome</keyword>
<feature type="compositionally biased region" description="Basic and acidic residues" evidence="1">
    <location>
        <begin position="1386"/>
        <end position="1408"/>
    </location>
</feature>
<feature type="region of interest" description="Disordered" evidence="1">
    <location>
        <begin position="319"/>
        <end position="340"/>
    </location>
</feature>
<proteinExistence type="predicted"/>
<dbReference type="GeneID" id="94423817"/>
<feature type="compositionally biased region" description="Polar residues" evidence="1">
    <location>
        <begin position="331"/>
        <end position="340"/>
    </location>
</feature>
<feature type="region of interest" description="Disordered" evidence="1">
    <location>
        <begin position="1711"/>
        <end position="1732"/>
    </location>
</feature>
<evidence type="ECO:0000256" key="1">
    <source>
        <dbReference type="SAM" id="MobiDB-lite"/>
    </source>
</evidence>
<name>A0A2C6L175_9APIC</name>
<reference evidence="2 3" key="1">
    <citation type="journal article" date="2017" name="Int. J. Parasitol.">
        <title>The genome of the protozoan parasite Cystoisospora suis and a reverse vaccinology approach to identify vaccine candidates.</title>
        <authorList>
            <person name="Palmieri N."/>
            <person name="Shrestha A."/>
            <person name="Ruttkowski B."/>
            <person name="Beck T."/>
            <person name="Vogl C."/>
            <person name="Tomley F."/>
            <person name="Blake D.P."/>
            <person name="Joachim A."/>
        </authorList>
    </citation>
    <scope>NUCLEOTIDE SEQUENCE [LARGE SCALE GENOMIC DNA]</scope>
    <source>
        <strain evidence="2 3">Wien I</strain>
    </source>
</reference>
<feature type="region of interest" description="Disordered" evidence="1">
    <location>
        <begin position="1892"/>
        <end position="1925"/>
    </location>
</feature>
<evidence type="ECO:0000313" key="2">
    <source>
        <dbReference type="EMBL" id="PHJ25770.1"/>
    </source>
</evidence>
<feature type="region of interest" description="Disordered" evidence="1">
    <location>
        <begin position="1569"/>
        <end position="1597"/>
    </location>
</feature>